<evidence type="ECO:0000313" key="12">
    <source>
        <dbReference type="EMBL" id="RVT50635.1"/>
    </source>
</evidence>
<dbReference type="CDD" id="cd00038">
    <property type="entry name" value="CAP_ED"/>
    <property type="match status" value="1"/>
</dbReference>
<feature type="short sequence motif" description="GXGXXG" evidence="9">
    <location>
        <begin position="312"/>
        <end position="317"/>
    </location>
</feature>
<dbReference type="InterPro" id="IPR056556">
    <property type="entry name" value="NTE1_P-loop_dom"/>
</dbReference>
<dbReference type="GO" id="GO:0016042">
    <property type="term" value="P:lipid catabolic process"/>
    <property type="evidence" value="ECO:0007669"/>
    <property type="project" value="UniProtKB-UniRule"/>
</dbReference>
<dbReference type="CDD" id="cd07205">
    <property type="entry name" value="Pat_PNPLA6_PNPLA7_NTE1_like"/>
    <property type="match status" value="1"/>
</dbReference>
<dbReference type="InterPro" id="IPR014710">
    <property type="entry name" value="RmlC-like_jellyroll"/>
</dbReference>
<dbReference type="Pfam" id="PF01734">
    <property type="entry name" value="Patatin"/>
    <property type="match status" value="1"/>
</dbReference>
<organism evidence="12 13">
    <name type="scientific">Rubrivivax albus</name>
    <dbReference type="NCBI Taxonomy" id="2499835"/>
    <lineage>
        <taxon>Bacteria</taxon>
        <taxon>Pseudomonadati</taxon>
        <taxon>Pseudomonadota</taxon>
        <taxon>Betaproteobacteria</taxon>
        <taxon>Burkholderiales</taxon>
        <taxon>Sphaerotilaceae</taxon>
        <taxon>Rubrivivax</taxon>
    </lineage>
</organism>
<evidence type="ECO:0000259" key="11">
    <source>
        <dbReference type="PROSITE" id="PS51635"/>
    </source>
</evidence>
<dbReference type="InterPro" id="IPR002641">
    <property type="entry name" value="PNPLA_dom"/>
</dbReference>
<keyword evidence="6" id="KW-1133">Transmembrane helix</keyword>
<dbReference type="PROSITE" id="PS51635">
    <property type="entry name" value="PNPLA"/>
    <property type="match status" value="1"/>
</dbReference>
<dbReference type="Pfam" id="PF00027">
    <property type="entry name" value="cNMP_binding"/>
    <property type="match status" value="1"/>
</dbReference>
<dbReference type="Gene3D" id="2.60.120.10">
    <property type="entry name" value="Jelly Rolls"/>
    <property type="match status" value="1"/>
</dbReference>
<accession>A0A3S2U7Z7</accession>
<dbReference type="Gene3D" id="3.40.1090.10">
    <property type="entry name" value="Cytosolic phospholipase A2 catalytic domain"/>
    <property type="match status" value="2"/>
</dbReference>
<dbReference type="EMBL" id="SACT01000005">
    <property type="protein sequence ID" value="RVT50635.1"/>
    <property type="molecule type" value="Genomic_DNA"/>
</dbReference>
<dbReference type="PANTHER" id="PTHR14226">
    <property type="entry name" value="NEUROPATHY TARGET ESTERASE/SWISS CHEESE D.MELANOGASTER"/>
    <property type="match status" value="1"/>
</dbReference>
<evidence type="ECO:0000259" key="10">
    <source>
        <dbReference type="PROSITE" id="PS50042"/>
    </source>
</evidence>
<dbReference type="OrthoDB" id="5290098at2"/>
<feature type="short sequence motif" description="GXSXG" evidence="9">
    <location>
        <begin position="339"/>
        <end position="343"/>
    </location>
</feature>
<evidence type="ECO:0000256" key="5">
    <source>
        <dbReference type="ARBA" id="ARBA00022963"/>
    </source>
</evidence>
<evidence type="ECO:0000256" key="4">
    <source>
        <dbReference type="ARBA" id="ARBA00022801"/>
    </source>
</evidence>
<evidence type="ECO:0000256" key="1">
    <source>
        <dbReference type="ARBA" id="ARBA00004370"/>
    </source>
</evidence>
<dbReference type="PROSITE" id="PS50042">
    <property type="entry name" value="CNMP_BINDING_3"/>
    <property type="match status" value="1"/>
</dbReference>
<dbReference type="SMART" id="SM00100">
    <property type="entry name" value="cNMP"/>
    <property type="match status" value="1"/>
</dbReference>
<keyword evidence="8" id="KW-0472">Membrane</keyword>
<dbReference type="PANTHER" id="PTHR14226:SF29">
    <property type="entry name" value="NEUROPATHY TARGET ESTERASE SWS"/>
    <property type="match status" value="1"/>
</dbReference>
<comment type="subcellular location">
    <subcellularLocation>
        <location evidence="1">Membrane</location>
    </subcellularLocation>
</comment>
<dbReference type="InterPro" id="IPR000595">
    <property type="entry name" value="cNMP-bd_dom"/>
</dbReference>
<feature type="active site" description="Proton acceptor" evidence="9">
    <location>
        <position position="460"/>
    </location>
</feature>
<feature type="domain" description="Cyclic nucleotide-binding" evidence="10">
    <location>
        <begin position="1"/>
        <end position="90"/>
    </location>
</feature>
<protein>
    <submittedName>
        <fullName evidence="12">Cyclic nucleotide-binding domain-containing protein</fullName>
    </submittedName>
</protein>
<reference evidence="12 13" key="1">
    <citation type="submission" date="2019-01" db="EMBL/GenBank/DDBJ databases">
        <authorList>
            <person name="Chen W.-M."/>
        </authorList>
    </citation>
    <scope>NUCLEOTIDE SEQUENCE [LARGE SCALE GENOMIC DNA]</scope>
    <source>
        <strain evidence="12 13">ICH-3</strain>
    </source>
</reference>
<feature type="short sequence motif" description="DGA/G" evidence="9">
    <location>
        <begin position="460"/>
        <end position="462"/>
    </location>
</feature>
<name>A0A3S2U7Z7_9BURK</name>
<dbReference type="Proteomes" id="UP000288178">
    <property type="component" value="Unassembled WGS sequence"/>
</dbReference>
<evidence type="ECO:0000256" key="9">
    <source>
        <dbReference type="PROSITE-ProRule" id="PRU01161"/>
    </source>
</evidence>
<gene>
    <name evidence="12" type="ORF">ENE75_15745</name>
</gene>
<proteinExistence type="inferred from homology"/>
<dbReference type="Pfam" id="PF24179">
    <property type="entry name" value="NTE_Ploop"/>
    <property type="match status" value="1"/>
</dbReference>
<evidence type="ECO:0000256" key="8">
    <source>
        <dbReference type="ARBA" id="ARBA00023136"/>
    </source>
</evidence>
<keyword evidence="5 9" id="KW-0442">Lipid degradation</keyword>
<feature type="active site" description="Nucleophile" evidence="9">
    <location>
        <position position="341"/>
    </location>
</feature>
<dbReference type="AlphaFoldDB" id="A0A3S2U7Z7"/>
<evidence type="ECO:0000256" key="2">
    <source>
        <dbReference type="ARBA" id="ARBA00006636"/>
    </source>
</evidence>
<dbReference type="GO" id="GO:0046470">
    <property type="term" value="P:phosphatidylcholine metabolic process"/>
    <property type="evidence" value="ECO:0007669"/>
    <property type="project" value="InterPro"/>
</dbReference>
<dbReference type="SUPFAM" id="SSF52151">
    <property type="entry name" value="FabD/lysophospholipase-like"/>
    <property type="match status" value="1"/>
</dbReference>
<keyword evidence="7 9" id="KW-0443">Lipid metabolism</keyword>
<dbReference type="InterPro" id="IPR016035">
    <property type="entry name" value="Acyl_Trfase/lysoPLipase"/>
</dbReference>
<dbReference type="InterPro" id="IPR050301">
    <property type="entry name" value="NTE"/>
</dbReference>
<comment type="similarity">
    <text evidence="2">Belongs to the NTE family.</text>
</comment>
<dbReference type="GO" id="GO:0016020">
    <property type="term" value="C:membrane"/>
    <property type="evidence" value="ECO:0007669"/>
    <property type="project" value="UniProtKB-SubCell"/>
</dbReference>
<dbReference type="GO" id="GO:0004622">
    <property type="term" value="F:phosphatidylcholine lysophospholipase activity"/>
    <property type="evidence" value="ECO:0007669"/>
    <property type="project" value="InterPro"/>
</dbReference>
<evidence type="ECO:0000256" key="3">
    <source>
        <dbReference type="ARBA" id="ARBA00022692"/>
    </source>
</evidence>
<dbReference type="SUPFAM" id="SSF51206">
    <property type="entry name" value="cAMP-binding domain-like"/>
    <property type="match status" value="1"/>
</dbReference>
<evidence type="ECO:0000256" key="7">
    <source>
        <dbReference type="ARBA" id="ARBA00023098"/>
    </source>
</evidence>
<evidence type="ECO:0000256" key="6">
    <source>
        <dbReference type="ARBA" id="ARBA00022989"/>
    </source>
</evidence>
<feature type="domain" description="PNPLA" evidence="11">
    <location>
        <begin position="308"/>
        <end position="473"/>
    </location>
</feature>
<keyword evidence="3" id="KW-0812">Transmembrane</keyword>
<dbReference type="PROSITE" id="PS01237">
    <property type="entry name" value="UPF0028"/>
    <property type="match status" value="1"/>
</dbReference>
<evidence type="ECO:0000313" key="13">
    <source>
        <dbReference type="Proteomes" id="UP000288178"/>
    </source>
</evidence>
<sequence>MTWTELAGGQVLMRQGEPGDALYLLVSGRLRATIVDASVPGGQRIVGEISRGQIVGELALITGDARNATVIAVRDSLLARLDRTAFNDLLASHAALSMALTRHLALTRQMVRRLQSPASDGLHPRPGTVTLVPISRGLPVRAFADRLAAALAVFGRVEVVDAARVHGHAEAGDATLGPASMLAEERRVAMLLDRIESRAEFVLLVADDEPTAWTARCCRGADELLLLADATAAPDIHPTERLCLMGRAETTDAAEILLLLHPPGTAMPRGTRAWLDRRPVAGHLHLRTDHDDDVGRLARFLNRSATGLVLAGGGARGLAHLGVVRALREQGVTVDFVGGTSIGAVMATYVASDRSWDDVMLNARRAFEAKPTGDYSPWPWLSVFRGRRLRRVLDDGVRGLTGHEADAEDLWKGFFCVATNYSQAREQVLQRGPLARLLLASTSIPGALPPVLIDGELHCDGGSFNNFPVDVMRRQRGVGHVIGVDLDVRQPLRVDLDEVPGGWDLFLDWLRPLRKRKYRLPSLPAYLMTVMVLNSMARGRQARALADLYFHPPLERVGLLQWKRFDRIVQIGYEHALQVLAQQGRLETDVG</sequence>
<keyword evidence="4 9" id="KW-0378">Hydrolase</keyword>
<comment type="caution">
    <text evidence="12">The sequence shown here is derived from an EMBL/GenBank/DDBJ whole genome shotgun (WGS) entry which is preliminary data.</text>
</comment>
<keyword evidence="13" id="KW-1185">Reference proteome</keyword>
<dbReference type="InterPro" id="IPR018490">
    <property type="entry name" value="cNMP-bd_dom_sf"/>
</dbReference>
<dbReference type="InterPro" id="IPR001423">
    <property type="entry name" value="LysoPLipase_patatin_CS"/>
</dbReference>